<evidence type="ECO:0000256" key="1">
    <source>
        <dbReference type="ARBA" id="ARBA00004141"/>
    </source>
</evidence>
<keyword evidence="2" id="KW-0813">Transport</keyword>
<dbReference type="SUPFAM" id="SSF103473">
    <property type="entry name" value="MFS general substrate transporter"/>
    <property type="match status" value="1"/>
</dbReference>
<feature type="domain" description="Major facilitator superfamily (MFS) profile" evidence="7">
    <location>
        <begin position="114"/>
        <end position="257"/>
    </location>
</feature>
<comment type="caution">
    <text evidence="8">The sequence shown here is derived from an EMBL/GenBank/DDBJ whole genome shotgun (WGS) entry which is preliminary data.</text>
</comment>
<keyword evidence="9" id="KW-1185">Reference proteome</keyword>
<organism evidence="8 9">
    <name type="scientific">Discina gigas</name>
    <dbReference type="NCBI Taxonomy" id="1032678"/>
    <lineage>
        <taxon>Eukaryota</taxon>
        <taxon>Fungi</taxon>
        <taxon>Dikarya</taxon>
        <taxon>Ascomycota</taxon>
        <taxon>Pezizomycotina</taxon>
        <taxon>Pezizomycetes</taxon>
        <taxon>Pezizales</taxon>
        <taxon>Discinaceae</taxon>
        <taxon>Discina</taxon>
    </lineage>
</organism>
<evidence type="ECO:0000313" key="9">
    <source>
        <dbReference type="Proteomes" id="UP001447188"/>
    </source>
</evidence>
<feature type="compositionally biased region" description="Polar residues" evidence="6">
    <location>
        <begin position="1"/>
        <end position="11"/>
    </location>
</feature>
<protein>
    <recommendedName>
        <fullName evidence="7">Major facilitator superfamily (MFS) profile domain-containing protein</fullName>
    </recommendedName>
</protein>
<evidence type="ECO:0000256" key="3">
    <source>
        <dbReference type="ARBA" id="ARBA00022692"/>
    </source>
</evidence>
<name>A0ABR3GHA9_9PEZI</name>
<accession>A0ABR3GHA9</accession>
<keyword evidence="4" id="KW-1133">Transmembrane helix</keyword>
<sequence length="257" mass="28562">MASSTVTSGSNEKPGPSSVHEDENTGQNTNIQMANSKLAHPLAGYSHAQLIEMGAAYARDHEMEDLQEEFSKGALLAQDGAAFETMPLLTEEDKVVLRREITHKWSHPKQLYHMVVMCSLAAATQGMDETVINGANLFFLKQFGIEDREWIAGLVNSAPYLCCFTVGCWLTHPLNKNFGRRHTIFITCLISFLTCLWQGFTNSWQHLFVARFFLGFGIGPKSSTVPVYAAECSPPGIRGALVMMWQMCEIPLPFRPA</sequence>
<dbReference type="InterPro" id="IPR050814">
    <property type="entry name" value="Myo-inositol_Transporter"/>
</dbReference>
<dbReference type="Gene3D" id="1.20.1250.20">
    <property type="entry name" value="MFS general substrate transporter like domains"/>
    <property type="match status" value="1"/>
</dbReference>
<evidence type="ECO:0000259" key="7">
    <source>
        <dbReference type="PROSITE" id="PS50850"/>
    </source>
</evidence>
<dbReference type="InterPro" id="IPR036259">
    <property type="entry name" value="MFS_trans_sf"/>
</dbReference>
<dbReference type="PROSITE" id="PS50850">
    <property type="entry name" value="MFS"/>
    <property type="match status" value="1"/>
</dbReference>
<feature type="region of interest" description="Disordered" evidence="6">
    <location>
        <begin position="1"/>
        <end position="26"/>
    </location>
</feature>
<keyword evidence="5" id="KW-0472">Membrane</keyword>
<dbReference type="InterPro" id="IPR020846">
    <property type="entry name" value="MFS_dom"/>
</dbReference>
<evidence type="ECO:0000256" key="2">
    <source>
        <dbReference type="ARBA" id="ARBA00022448"/>
    </source>
</evidence>
<dbReference type="PANTHER" id="PTHR48020">
    <property type="entry name" value="PROTON MYO-INOSITOL COTRANSPORTER"/>
    <property type="match status" value="1"/>
</dbReference>
<proteinExistence type="predicted"/>
<reference evidence="8 9" key="1">
    <citation type="submission" date="2024-02" db="EMBL/GenBank/DDBJ databases">
        <title>Discinaceae phylogenomics.</title>
        <authorList>
            <person name="Dirks A.C."/>
            <person name="James T.Y."/>
        </authorList>
    </citation>
    <scope>NUCLEOTIDE SEQUENCE [LARGE SCALE GENOMIC DNA]</scope>
    <source>
        <strain evidence="8 9">ACD0624</strain>
    </source>
</reference>
<evidence type="ECO:0000313" key="8">
    <source>
        <dbReference type="EMBL" id="KAL0635332.1"/>
    </source>
</evidence>
<dbReference type="EMBL" id="JBBBZM010000072">
    <property type="protein sequence ID" value="KAL0635332.1"/>
    <property type="molecule type" value="Genomic_DNA"/>
</dbReference>
<evidence type="ECO:0000256" key="6">
    <source>
        <dbReference type="SAM" id="MobiDB-lite"/>
    </source>
</evidence>
<gene>
    <name evidence="8" type="ORF">Q9L58_005726</name>
</gene>
<evidence type="ECO:0000256" key="4">
    <source>
        <dbReference type="ARBA" id="ARBA00022989"/>
    </source>
</evidence>
<dbReference type="InterPro" id="IPR005828">
    <property type="entry name" value="MFS_sugar_transport-like"/>
</dbReference>
<dbReference type="PANTHER" id="PTHR48020:SF25">
    <property type="entry name" value="SUGAR TRANSPORTER, PUTATIVE (AFU_ORTHOLOGUE AFUA_7G05830)-RELATED"/>
    <property type="match status" value="1"/>
</dbReference>
<keyword evidence="3" id="KW-0812">Transmembrane</keyword>
<dbReference type="Pfam" id="PF00083">
    <property type="entry name" value="Sugar_tr"/>
    <property type="match status" value="1"/>
</dbReference>
<evidence type="ECO:0000256" key="5">
    <source>
        <dbReference type="ARBA" id="ARBA00023136"/>
    </source>
</evidence>
<dbReference type="Proteomes" id="UP001447188">
    <property type="component" value="Unassembled WGS sequence"/>
</dbReference>
<comment type="subcellular location">
    <subcellularLocation>
        <location evidence="1">Membrane</location>
        <topology evidence="1">Multi-pass membrane protein</topology>
    </subcellularLocation>
</comment>